<reference evidence="4" key="1">
    <citation type="submission" date="2013-02" db="EMBL/GenBank/DDBJ databases">
        <title>The complete genome sequence of Corynebacterium casei LMG S-19264 (=DSM 44701).</title>
        <authorList>
            <person name="Ruckert C."/>
            <person name="Albersmeier A."/>
            <person name="Kalinowski J."/>
        </authorList>
    </citation>
    <scope>NUCLEOTIDE SEQUENCE [LARGE SCALE GENOMIC DNA]</scope>
    <source>
        <strain evidence="4">LMG S-19264</strain>
    </source>
</reference>
<feature type="domain" description="DUF1707" evidence="2">
    <location>
        <begin position="6"/>
        <end position="58"/>
    </location>
</feature>
<feature type="transmembrane region" description="Helical" evidence="1">
    <location>
        <begin position="85"/>
        <end position="104"/>
    </location>
</feature>
<keyword evidence="1" id="KW-1133">Transmembrane helix</keyword>
<keyword evidence="4" id="KW-1185">Reference proteome</keyword>
<dbReference type="Proteomes" id="UP000019226">
    <property type="component" value="Chromosome"/>
</dbReference>
<protein>
    <recommendedName>
        <fullName evidence="2">DUF1707 domain-containing protein</fullName>
    </recommendedName>
</protein>
<evidence type="ECO:0000313" key="3">
    <source>
        <dbReference type="EMBL" id="AHI21149.1"/>
    </source>
</evidence>
<evidence type="ECO:0000256" key="1">
    <source>
        <dbReference type="SAM" id="Phobius"/>
    </source>
</evidence>
<dbReference type="Pfam" id="PF08044">
    <property type="entry name" value="DUF1707"/>
    <property type="match status" value="1"/>
</dbReference>
<sequence length="185" mass="20942">MNNKEIRLSDSERNDAMNQLARAVGEGRLSVEEFEQRSDDVMQARYGRDLLPVLRDIPEVRNQEIKEFSRADIERLRADGRKTRLGVALITSLVGLAAGPFTIAATGASFAGVGLGLVFLLAVPTIWILLYVMKVGPDSWHTPSLRKLERERKREIEAQRKDKWSQISDDALGIAQRQLSRWNKK</sequence>
<keyword evidence="1" id="KW-0472">Membrane</keyword>
<dbReference type="InterPro" id="IPR012551">
    <property type="entry name" value="DUF1707_SHOCT-like"/>
</dbReference>
<organism evidence="3 4">
    <name type="scientific">Corynebacterium casei LMG S-19264</name>
    <dbReference type="NCBI Taxonomy" id="1285583"/>
    <lineage>
        <taxon>Bacteria</taxon>
        <taxon>Bacillati</taxon>
        <taxon>Actinomycetota</taxon>
        <taxon>Actinomycetes</taxon>
        <taxon>Mycobacteriales</taxon>
        <taxon>Corynebacteriaceae</taxon>
        <taxon>Corynebacterium</taxon>
    </lineage>
</organism>
<evidence type="ECO:0000259" key="2">
    <source>
        <dbReference type="Pfam" id="PF08044"/>
    </source>
</evidence>
<dbReference type="EMBL" id="CP004350">
    <property type="protein sequence ID" value="AHI21149.1"/>
    <property type="molecule type" value="Genomic_DNA"/>
</dbReference>
<accession>A0ABM5PT63</accession>
<name>A0ABM5PT63_9CORY</name>
<dbReference type="GeneID" id="82878694"/>
<proteinExistence type="predicted"/>
<keyword evidence="1" id="KW-0812">Transmembrane</keyword>
<dbReference type="RefSeq" id="WP_006822571.1">
    <property type="nucleotide sequence ID" value="NZ_CP004350.1"/>
</dbReference>
<gene>
    <name evidence="3" type="ORF">CCASEI_12995</name>
</gene>
<feature type="transmembrane region" description="Helical" evidence="1">
    <location>
        <begin position="110"/>
        <end position="132"/>
    </location>
</feature>
<evidence type="ECO:0000313" key="4">
    <source>
        <dbReference type="Proteomes" id="UP000019226"/>
    </source>
</evidence>